<evidence type="ECO:0000259" key="3">
    <source>
        <dbReference type="Pfam" id="PF01048"/>
    </source>
</evidence>
<feature type="repeat" description="ANK" evidence="2">
    <location>
        <begin position="838"/>
        <end position="870"/>
    </location>
</feature>
<dbReference type="InterPro" id="IPR036770">
    <property type="entry name" value="Ankyrin_rpt-contain_sf"/>
</dbReference>
<proteinExistence type="predicted"/>
<dbReference type="PANTHER" id="PTHR46082:SF11">
    <property type="entry name" value="AAA+ ATPASE DOMAIN-CONTAINING PROTEIN-RELATED"/>
    <property type="match status" value="1"/>
</dbReference>
<dbReference type="EMBL" id="JAVRRD010000016">
    <property type="protein sequence ID" value="KAK5050967.1"/>
    <property type="molecule type" value="Genomic_DNA"/>
</dbReference>
<feature type="repeat" description="ANK" evidence="2">
    <location>
        <begin position="1038"/>
        <end position="1070"/>
    </location>
</feature>
<evidence type="ECO:0008006" key="8">
    <source>
        <dbReference type="Google" id="ProtNLM"/>
    </source>
</evidence>
<dbReference type="GO" id="GO:0009116">
    <property type="term" value="P:nucleoside metabolic process"/>
    <property type="evidence" value="ECO:0007669"/>
    <property type="project" value="InterPro"/>
</dbReference>
<feature type="domain" description="GPI inositol-deacylase winged helix" evidence="4">
    <location>
        <begin position="627"/>
        <end position="708"/>
    </location>
</feature>
<dbReference type="Pfam" id="PF01048">
    <property type="entry name" value="PNP_UDP_1"/>
    <property type="match status" value="1"/>
</dbReference>
<dbReference type="PROSITE" id="PS50297">
    <property type="entry name" value="ANK_REP_REGION"/>
    <property type="match status" value="3"/>
</dbReference>
<evidence type="ECO:0000256" key="2">
    <source>
        <dbReference type="PROSITE-ProRule" id="PRU00023"/>
    </source>
</evidence>
<dbReference type="InterPro" id="IPR027417">
    <property type="entry name" value="P-loop_NTPase"/>
</dbReference>
<dbReference type="Pfam" id="PF22939">
    <property type="entry name" value="WHD_GPIID"/>
    <property type="match status" value="1"/>
</dbReference>
<reference evidence="6 7" key="1">
    <citation type="submission" date="2023-08" db="EMBL/GenBank/DDBJ databases">
        <title>Black Yeasts Isolated from many extreme environments.</title>
        <authorList>
            <person name="Coleine C."/>
            <person name="Stajich J.E."/>
            <person name="Selbmann L."/>
        </authorList>
    </citation>
    <scope>NUCLEOTIDE SEQUENCE [LARGE SCALE GENOMIC DNA]</scope>
    <source>
        <strain evidence="6 7">CCFEE 5792</strain>
    </source>
</reference>
<dbReference type="Proteomes" id="UP001358417">
    <property type="component" value="Unassembled WGS sequence"/>
</dbReference>
<evidence type="ECO:0000259" key="5">
    <source>
        <dbReference type="Pfam" id="PF24883"/>
    </source>
</evidence>
<comment type="caution">
    <text evidence="6">The sequence shown here is derived from an EMBL/GenBank/DDBJ whole genome shotgun (WGS) entry which is preliminary data.</text>
</comment>
<evidence type="ECO:0000313" key="6">
    <source>
        <dbReference type="EMBL" id="KAK5050967.1"/>
    </source>
</evidence>
<dbReference type="InterPro" id="IPR056884">
    <property type="entry name" value="NPHP3-like_N"/>
</dbReference>
<dbReference type="InterPro" id="IPR000845">
    <property type="entry name" value="Nucleoside_phosphorylase_d"/>
</dbReference>
<dbReference type="GO" id="GO:0003824">
    <property type="term" value="F:catalytic activity"/>
    <property type="evidence" value="ECO:0007669"/>
    <property type="project" value="InterPro"/>
</dbReference>
<dbReference type="GeneID" id="89971713"/>
<keyword evidence="7" id="KW-1185">Reference proteome</keyword>
<feature type="domain" description="Nucleoside phosphorylase" evidence="3">
    <location>
        <begin position="9"/>
        <end position="294"/>
    </location>
</feature>
<keyword evidence="2" id="KW-0040">ANK repeat</keyword>
<protein>
    <recommendedName>
        <fullName evidence="8">Nucleoside phosphorylase domain-containing protein</fullName>
    </recommendedName>
</protein>
<name>A0AAV9NBW7_9EURO</name>
<dbReference type="Gene3D" id="1.25.40.20">
    <property type="entry name" value="Ankyrin repeat-containing domain"/>
    <property type="match status" value="2"/>
</dbReference>
<dbReference type="SUPFAM" id="SSF48403">
    <property type="entry name" value="Ankyrin repeat"/>
    <property type="match status" value="2"/>
</dbReference>
<dbReference type="Pfam" id="PF00023">
    <property type="entry name" value="Ank"/>
    <property type="match status" value="1"/>
</dbReference>
<dbReference type="Gene3D" id="3.40.50.1580">
    <property type="entry name" value="Nucleoside phosphorylase domain"/>
    <property type="match status" value="1"/>
</dbReference>
<dbReference type="PANTHER" id="PTHR46082">
    <property type="entry name" value="ATP/GTP-BINDING PROTEIN-RELATED"/>
    <property type="match status" value="1"/>
</dbReference>
<dbReference type="PROSITE" id="PS50088">
    <property type="entry name" value="ANK_REPEAT"/>
    <property type="match status" value="3"/>
</dbReference>
<dbReference type="Gene3D" id="3.40.50.300">
    <property type="entry name" value="P-loop containing nucleotide triphosphate hydrolases"/>
    <property type="match status" value="1"/>
</dbReference>
<evidence type="ECO:0000313" key="7">
    <source>
        <dbReference type="Proteomes" id="UP001358417"/>
    </source>
</evidence>
<evidence type="ECO:0000256" key="1">
    <source>
        <dbReference type="ARBA" id="ARBA00022737"/>
    </source>
</evidence>
<dbReference type="InterPro" id="IPR053137">
    <property type="entry name" value="NLR-like"/>
</dbReference>
<dbReference type="SMART" id="SM00248">
    <property type="entry name" value="ANK"/>
    <property type="match status" value="10"/>
</dbReference>
<dbReference type="Pfam" id="PF12796">
    <property type="entry name" value="Ank_2"/>
    <property type="match status" value="2"/>
</dbReference>
<keyword evidence="1" id="KW-0677">Repeat</keyword>
<dbReference type="Pfam" id="PF24883">
    <property type="entry name" value="NPHP3_N"/>
    <property type="match status" value="1"/>
</dbReference>
<dbReference type="InterPro" id="IPR054471">
    <property type="entry name" value="GPIID_WHD"/>
</dbReference>
<dbReference type="SUPFAM" id="SSF52540">
    <property type="entry name" value="P-loop containing nucleoside triphosphate hydrolases"/>
    <property type="match status" value="1"/>
</dbReference>
<dbReference type="RefSeq" id="XP_064705467.1">
    <property type="nucleotide sequence ID" value="XM_064847114.1"/>
</dbReference>
<evidence type="ECO:0000259" key="4">
    <source>
        <dbReference type="Pfam" id="PF22939"/>
    </source>
</evidence>
<feature type="domain" description="Nephrocystin 3-like N-terminal" evidence="5">
    <location>
        <begin position="346"/>
        <end position="515"/>
    </location>
</feature>
<sequence length="1303" mass="146354">MALSTSDYTVGCICPMGMEVAPVKAILDHEHTKPPTPRGNNTYIFGEISGHNVVIAVLSEVGNIAAAIKAAQLKHDFPSIKFGLLVGFGGGVPNIHNAVDIRLGDVVVGSGVVQYDMGKQTVKGFQRTGALKKPPSILLEAIQQLIARRELSESQIHEHQSSIVDRLPNEREKYSYPTTAKDLLFRSSYEHQGGATCNDCNVLQTVQRCDRAHTRPYIHYGTIGSANKVVKNAFERDSLSRGDLNIICVEMEAAGVMYFPYLVIRGICDYADSHKNDQWQPYAAATAAAYAKELLSVIQPQAVGQKVQTRCSSPYWANETYSQALQAFRTHDYEGFKNTKSKCEKNTGTWFFEQEQFRAWLNSPRSSCLWLSADPGSGKSVLCRRLVDTHLAIPGPKILYYFFDGSKKDNVAETALQAILHQLFLTDETLIEIAVDYFHQHGKNSVRELNSLWSIFRKCMSDSRVGTIICVLDAVDEFGGGNSEEQFLKFVNDLTDLIEDAQDTGKTFKLAVSSRPYFLTNTISRELQQRVEVFSINGAQEYKSLAQDVETFISQRLKCLVQTLKLTEEEVELVDFRLKAGRRQNFLCAHFLLETLRKKPPSTAQALLDAVNDLPRGLEDHYRRVLTLCTDHKKARAIFSILLAAKRALNVGELAMILLLQPGFQGLTTTTDRATDIIRDICGMLVQVVSGKVYLIHDTLRTYLLNPETEINRSKDRRDMSLCKHSINVDEGEARLSLACTRIVSVERPLRGEQPEFREYAHQHWGVHLSRTLRSVRCRHPIVHIEKMIGYGLDLQMLDSDGKSLLHRAVDTHVDRVNREVVRGIISHGGLVQTADRDNMTCLHYATLRSNVALVQMLLEAGFDSNVAVRRKPGAIHETHDRKDVAHGGLTALHAAAYFGRPNMIEPLLNAGANAQLQDEDGNTALHLVLSSKFEYKSREDLWSAGVFMLESMPEYLFDIDDEVEKKDAMHDFENNWRESRHRMLEILCSGAGLSLHQRDIYGNTALHHVPYDHKESARRTTQYLLEHGLEGSLQDGKGIAPIHLAARAGNVQCLEILLKGPKDLLIQDKRGWNVLHHAALSGCESTVEFIIGSSTSLEIETSLDYQGMNALHHAVEGFPVYATIDKLIQLGVDPRHKDLEGRDPLAYYIEQKLGKPQSDIVQRLIESGADLDYLDKEGRNLATLAVNTKWILSLGILLLLQEAGVDLLAVDAQGRSILHYAAIFGSVNIDLLRHLDGCMHLDLDMRDFSGTTALQYLTAMSQKEYSGWHWRTNRWKVAEVDFRNYRLQAQGHCECKDWRRMS</sequence>
<organism evidence="6 7">
    <name type="scientific">Exophiala bonariae</name>
    <dbReference type="NCBI Taxonomy" id="1690606"/>
    <lineage>
        <taxon>Eukaryota</taxon>
        <taxon>Fungi</taxon>
        <taxon>Dikarya</taxon>
        <taxon>Ascomycota</taxon>
        <taxon>Pezizomycotina</taxon>
        <taxon>Eurotiomycetes</taxon>
        <taxon>Chaetothyriomycetidae</taxon>
        <taxon>Chaetothyriales</taxon>
        <taxon>Herpotrichiellaceae</taxon>
        <taxon>Exophiala</taxon>
    </lineage>
</organism>
<dbReference type="InterPro" id="IPR002110">
    <property type="entry name" value="Ankyrin_rpt"/>
</dbReference>
<feature type="repeat" description="ANK" evidence="2">
    <location>
        <begin position="888"/>
        <end position="920"/>
    </location>
</feature>
<accession>A0AAV9NBW7</accession>
<dbReference type="InterPro" id="IPR035994">
    <property type="entry name" value="Nucleoside_phosphorylase_sf"/>
</dbReference>
<dbReference type="SUPFAM" id="SSF53167">
    <property type="entry name" value="Purine and uridine phosphorylases"/>
    <property type="match status" value="1"/>
</dbReference>
<gene>
    <name evidence="6" type="ORF">LTR84_003526</name>
</gene>